<gene>
    <name evidence="4 6" type="primary">rpsR</name>
    <name evidence="7" type="ORF">B2G44_00295</name>
    <name evidence="6" type="ORF">OC712_01210</name>
</gene>
<evidence type="ECO:0000256" key="3">
    <source>
        <dbReference type="ARBA" id="ARBA00023274"/>
    </source>
</evidence>
<evidence type="ECO:0000256" key="1">
    <source>
        <dbReference type="ARBA" id="ARBA00005589"/>
    </source>
</evidence>
<keyword evidence="3 4" id="KW-0687">Ribonucleoprotein</keyword>
<comment type="function">
    <text evidence="4">Binds as a heterodimer with protein bS6 to the central domain of the 16S rRNA, where it helps stabilize the platform of the 30S subunit.</text>
</comment>
<comment type="caution">
    <text evidence="7">The sequence shown here is derived from an EMBL/GenBank/DDBJ whole genome shotgun (WGS) entry which is preliminary data.</text>
</comment>
<dbReference type="Pfam" id="PF01084">
    <property type="entry name" value="Ribosomal_S18"/>
    <property type="match status" value="1"/>
</dbReference>
<dbReference type="NCBIfam" id="TIGR00165">
    <property type="entry name" value="S18"/>
    <property type="match status" value="1"/>
</dbReference>
<dbReference type="STRING" id="180978.B2G44_00295"/>
<dbReference type="Proteomes" id="UP001383392">
    <property type="component" value="Unassembled WGS sequence"/>
</dbReference>
<dbReference type="OrthoDB" id="9812008at2"/>
<dbReference type="InterPro" id="IPR036870">
    <property type="entry name" value="Ribosomal_bS18_sf"/>
</dbReference>
<dbReference type="RefSeq" id="WP_078122874.1">
    <property type="nucleotide sequence ID" value="NZ_JAOSJG010000008.1"/>
</dbReference>
<sequence>MQMIRKKYFKKRRKVCFFKQNKFTDIDFKNTEILKKFISSEGKILPSRITGVCAKWQRKLAIAIKRARHMALIPFVEK</sequence>
<protein>
    <recommendedName>
        <fullName evidence="4">Small ribosomal subunit protein bS18</fullName>
    </recommendedName>
</protein>
<comment type="similarity">
    <text evidence="1 4 5">Belongs to the bacterial ribosomal protein bS18 family.</text>
</comment>
<dbReference type="GO" id="GO:0003735">
    <property type="term" value="F:structural constituent of ribosome"/>
    <property type="evidence" value="ECO:0007669"/>
    <property type="project" value="InterPro"/>
</dbReference>
<proteinExistence type="inferred from homology"/>
<evidence type="ECO:0000313" key="7">
    <source>
        <dbReference type="EMBL" id="OOP60432.1"/>
    </source>
</evidence>
<dbReference type="GO" id="GO:0006412">
    <property type="term" value="P:translation"/>
    <property type="evidence" value="ECO:0007669"/>
    <property type="project" value="UniProtKB-UniRule"/>
</dbReference>
<dbReference type="PANTHER" id="PTHR13479">
    <property type="entry name" value="30S RIBOSOMAL PROTEIN S18"/>
    <property type="match status" value="1"/>
</dbReference>
<keyword evidence="2 4" id="KW-0689">Ribosomal protein</keyword>
<dbReference type="InterPro" id="IPR001648">
    <property type="entry name" value="Ribosomal_bS18"/>
</dbReference>
<dbReference type="EMBL" id="MWKN01000003">
    <property type="protein sequence ID" value="OOP60432.1"/>
    <property type="molecule type" value="Genomic_DNA"/>
</dbReference>
<dbReference type="HAMAP" id="MF_00270">
    <property type="entry name" value="Ribosomal_bS18"/>
    <property type="match status" value="1"/>
</dbReference>
<dbReference type="GO" id="GO:0070181">
    <property type="term" value="F:small ribosomal subunit rRNA binding"/>
    <property type="evidence" value="ECO:0007669"/>
    <property type="project" value="TreeGrafter"/>
</dbReference>
<name>A0A1S9M5L2_9MOLU</name>
<keyword evidence="4" id="KW-0694">RNA-binding</keyword>
<dbReference type="Gene3D" id="4.10.640.10">
    <property type="entry name" value="Ribosomal protein S18"/>
    <property type="match status" value="1"/>
</dbReference>
<evidence type="ECO:0000313" key="9">
    <source>
        <dbReference type="Proteomes" id="UP001383392"/>
    </source>
</evidence>
<evidence type="ECO:0000256" key="2">
    <source>
        <dbReference type="ARBA" id="ARBA00022980"/>
    </source>
</evidence>
<dbReference type="AlphaFoldDB" id="A0A1S9M5L2"/>
<accession>A0A1S9M5L2</accession>
<evidence type="ECO:0000256" key="5">
    <source>
        <dbReference type="RuleBase" id="RU003910"/>
    </source>
</evidence>
<dbReference type="SUPFAM" id="SSF46911">
    <property type="entry name" value="Ribosomal protein S18"/>
    <property type="match status" value="1"/>
</dbReference>
<keyword evidence="4" id="KW-0699">rRNA-binding</keyword>
<evidence type="ECO:0000313" key="8">
    <source>
        <dbReference type="Proteomes" id="UP000189722"/>
    </source>
</evidence>
<dbReference type="EMBL" id="JAOSJG010000008">
    <property type="protein sequence ID" value="MEK0309103.1"/>
    <property type="molecule type" value="Genomic_DNA"/>
</dbReference>
<reference evidence="7 8" key="1">
    <citation type="submission" date="2017-02" db="EMBL/GenBank/DDBJ databases">
        <title>A draft genome of 'Candidatus Phytoplasma aurantifolia' the agent of the witches-broom disease of lime.</title>
        <authorList>
            <person name="Foissac X."/>
            <person name="Carle P."/>
        </authorList>
    </citation>
    <scope>NUCLEOTIDE SEQUENCE [LARGE SCALE GENOMIC DNA]</scope>
    <source>
        <strain evidence="7 8">WBDL</strain>
    </source>
</reference>
<organism evidence="7 8">
    <name type="scientific">Candidatus Phytoplasma citri</name>
    <dbReference type="NCBI Taxonomy" id="180978"/>
    <lineage>
        <taxon>Bacteria</taxon>
        <taxon>Bacillati</taxon>
        <taxon>Mycoplasmatota</taxon>
        <taxon>Mollicutes</taxon>
        <taxon>Acholeplasmatales</taxon>
        <taxon>Acholeplasmataceae</taxon>
        <taxon>Candidatus Phytoplasma</taxon>
        <taxon>16SrII (Peanut WB group)</taxon>
    </lineage>
</organism>
<comment type="subunit">
    <text evidence="4">Part of the 30S ribosomal subunit. Forms a tight heterodimer with protein bS6.</text>
</comment>
<dbReference type="PRINTS" id="PR00974">
    <property type="entry name" value="RIBOSOMALS18"/>
</dbReference>
<dbReference type="PANTHER" id="PTHR13479:SF40">
    <property type="entry name" value="SMALL RIBOSOMAL SUBUNIT PROTEIN BS18M"/>
    <property type="match status" value="1"/>
</dbReference>
<keyword evidence="9" id="KW-1185">Reference proteome</keyword>
<evidence type="ECO:0000256" key="4">
    <source>
        <dbReference type="HAMAP-Rule" id="MF_00270"/>
    </source>
</evidence>
<dbReference type="Proteomes" id="UP000189722">
    <property type="component" value="Unassembled WGS sequence"/>
</dbReference>
<dbReference type="GO" id="GO:0022627">
    <property type="term" value="C:cytosolic small ribosomal subunit"/>
    <property type="evidence" value="ECO:0007669"/>
    <property type="project" value="TreeGrafter"/>
</dbReference>
<reference evidence="6 9" key="2">
    <citation type="journal article" date="2023" name="Int. J. Syst. Evol. Microbiol.">
        <title>The observation of taxonomic boundaries for the 16SrII and 16SrXXV phytoplasmas using genome-based delimitation.</title>
        <authorList>
            <person name="Rodrigues Jardim B."/>
            <person name="Tran-Nguyen L.T.T."/>
            <person name="Gambley C."/>
            <person name="Al-Sadi A.M."/>
            <person name="Al-Subhi A.M."/>
            <person name="Foissac X."/>
            <person name="Salar P."/>
            <person name="Cai H."/>
            <person name="Yang J.Y."/>
            <person name="Davis R."/>
            <person name="Jones L."/>
            <person name="Rodoni B."/>
            <person name="Constable F.E."/>
        </authorList>
    </citation>
    <scope>NUCLEOTIDE SEQUENCE [LARGE SCALE GENOMIC DNA]</scope>
    <source>
        <strain evidence="6">BAWM-OMN-P75</strain>
    </source>
</reference>
<evidence type="ECO:0000313" key="6">
    <source>
        <dbReference type="EMBL" id="MEK0309103.1"/>
    </source>
</evidence>